<reference evidence="6" key="1">
    <citation type="submission" date="2021-03" db="EMBL/GenBank/DDBJ databases">
        <title>Comparative genomics and phylogenomic investigation of the class Geoglossomycetes provide insights into ecological specialization and systematics.</title>
        <authorList>
            <person name="Melie T."/>
            <person name="Pirro S."/>
            <person name="Miller A.N."/>
            <person name="Quandt A."/>
        </authorList>
    </citation>
    <scope>NUCLEOTIDE SEQUENCE</scope>
    <source>
        <strain evidence="6">CAQ_001_2017</strain>
    </source>
</reference>
<evidence type="ECO:0000256" key="1">
    <source>
        <dbReference type="ARBA" id="ARBA00022737"/>
    </source>
</evidence>
<evidence type="ECO:0000256" key="3">
    <source>
        <dbReference type="PROSITE-ProRule" id="PRU00023"/>
    </source>
</evidence>
<evidence type="ECO:0000313" key="7">
    <source>
        <dbReference type="Proteomes" id="UP000750711"/>
    </source>
</evidence>
<accession>A0A9P8LC88</accession>
<dbReference type="PROSITE" id="PS50297">
    <property type="entry name" value="ANK_REP_REGION"/>
    <property type="match status" value="12"/>
</dbReference>
<feature type="repeat" description="ANK" evidence="3">
    <location>
        <begin position="1413"/>
        <end position="1446"/>
    </location>
</feature>
<dbReference type="InterPro" id="IPR029058">
    <property type="entry name" value="AB_hydrolase_fold"/>
</dbReference>
<feature type="repeat" description="ANK" evidence="3">
    <location>
        <begin position="1276"/>
        <end position="1308"/>
    </location>
</feature>
<feature type="compositionally biased region" description="Polar residues" evidence="4">
    <location>
        <begin position="1769"/>
        <end position="1807"/>
    </location>
</feature>
<dbReference type="SMART" id="SM00382">
    <property type="entry name" value="AAA"/>
    <property type="match status" value="1"/>
</dbReference>
<dbReference type="Gene3D" id="3.40.50.300">
    <property type="entry name" value="P-loop containing nucleotide triphosphate hydrolases"/>
    <property type="match status" value="1"/>
</dbReference>
<feature type="repeat" description="ANK" evidence="3">
    <location>
        <begin position="1679"/>
        <end position="1711"/>
    </location>
</feature>
<dbReference type="InterPro" id="IPR056884">
    <property type="entry name" value="NPHP3-like_N"/>
</dbReference>
<feature type="repeat" description="ANK" evidence="3">
    <location>
        <begin position="1580"/>
        <end position="1612"/>
    </location>
</feature>
<feature type="repeat" description="ANK" evidence="3">
    <location>
        <begin position="1547"/>
        <end position="1579"/>
    </location>
</feature>
<feature type="repeat" description="ANK" evidence="3">
    <location>
        <begin position="1514"/>
        <end position="1546"/>
    </location>
</feature>
<dbReference type="InterPro" id="IPR027417">
    <property type="entry name" value="P-loop_NTPase"/>
</dbReference>
<name>A0A9P8LC88_9PEZI</name>
<evidence type="ECO:0000259" key="5">
    <source>
        <dbReference type="PROSITE" id="PS50837"/>
    </source>
</evidence>
<feature type="repeat" description="ANK" evidence="3">
    <location>
        <begin position="1481"/>
        <end position="1513"/>
    </location>
</feature>
<dbReference type="Pfam" id="PF12796">
    <property type="entry name" value="Ank_2"/>
    <property type="match status" value="5"/>
</dbReference>
<feature type="repeat" description="ANK" evidence="3">
    <location>
        <begin position="1243"/>
        <end position="1275"/>
    </location>
</feature>
<evidence type="ECO:0000256" key="2">
    <source>
        <dbReference type="ARBA" id="ARBA00023043"/>
    </source>
</evidence>
<proteinExistence type="predicted"/>
<gene>
    <name evidence="6" type="ORF">GP486_003804</name>
</gene>
<dbReference type="InterPro" id="IPR002110">
    <property type="entry name" value="Ankyrin_rpt"/>
</dbReference>
<dbReference type="SMART" id="SM00248">
    <property type="entry name" value="ANK"/>
    <property type="match status" value="18"/>
</dbReference>
<dbReference type="Proteomes" id="UP000750711">
    <property type="component" value="Unassembled WGS sequence"/>
</dbReference>
<dbReference type="Pfam" id="PF24883">
    <property type="entry name" value="NPHP3_N"/>
    <property type="match status" value="2"/>
</dbReference>
<dbReference type="EMBL" id="JAGHQM010000543">
    <property type="protein sequence ID" value="KAH0559684.1"/>
    <property type="molecule type" value="Genomic_DNA"/>
</dbReference>
<feature type="repeat" description="ANK" evidence="3">
    <location>
        <begin position="1613"/>
        <end position="1645"/>
    </location>
</feature>
<dbReference type="PROSITE" id="PS50088">
    <property type="entry name" value="ANK_REPEAT"/>
    <property type="match status" value="13"/>
</dbReference>
<dbReference type="SUPFAM" id="SSF52540">
    <property type="entry name" value="P-loop containing nucleoside triphosphate hydrolases"/>
    <property type="match status" value="1"/>
</dbReference>
<sequence length="1807" mass="202469">MNDQFLFSRGEKWRNKPDGEYHAVTKNGLFIFEEKPSSEEGLVELSLDLTLHHTKLLTPASIVAVHGLDGDAYHSWRADNGKIWLRDFLPSQVQNARVMSYGYNSVVTFSKSIGDVDDSAIDLLTRVMDERETPQALIYAHNHSSHYDAFLHRVRGIVFMGTPHRGSDIAHWAGFAARALRAAQIGTGTNNNLLRALEEKSRTLLDISQQFVDRGATLQIRTFYEIEKLGFMNCLIVDRDSAILNLPNEKAIPIQANHKTICKFPSVDDQKYKPVWKAIKNLADELTETDPGSSSSRKPQGQITKTIEGYIKHARRGLERRQQEMKNLGVTPESFDWFTNIPEYIEWSSSESAALLWHESKTESERTMLSQILVTKLIEFCGEQNVTYVFCAESMTAKQVAPPEPSIKILWSVIGQILGRYHDQIDKIQSETKILGDTGNPKELILEEYFDASNVKPADLWELLQDVLATLRVQMHIVIDGIDLMGPNDRSEFLNQLHERLAGPQGESGYARFFITACPEDGIRKILYGYPLIDQDTERKHCLNSLYFSELYARRDRTTDAQHGTNEWILNNPSYTKWLEDKASILWIQGKPGSGKSTLAKTIQNMLFSGFEEPSKLHTGRPQTRDSVVASFFYSSRGGSVETSHKLMLQSLLYQILEQKPYLFELFQQPFRRLRSKSIGRIDWPYDDLKKILLSLVLDGTRSSANPCHKIYLILDAMDESEDQEENGRRRREILSLLSNLCSKEGKNTIKVIIASRPATEIEKNLKRCYHIELQRENSADIEKVVDAGLLSIWRSMSYDDEASNSNSEEEAKNGETKNSIEYNTYMKRLHFVKEYLLKNAAGVILWVTLVINNLTEFVGNGSYSMGEIRERLEAFPSDLGEIYGGIVDRLQRRHSRNEMAKARFMLNWVSFAKRPLTVEEFRDAIASPCDFRPISTSTSDFLDEGRIEILTSRNWAPVRRRMVFMCGNFLEVMRSKVERPIKPSPRIQSVEPMDAVQLLHQTVKDFLMYDERAMSLRLDQIEGKSLITTACISYLMLSLPLKVLQDKPIRRWGQEDYRDFVEYLLDRPLLSYILSSLPQHIRDLRNLTCSRVVQVISELEKFLHQLHDQSDNHAWSFLEMWCLKERLVTDPPVGSTTWAESFMANCLTTASRAGHTGVVKSILSARANIESKDSTGEKALQLAAGEGHDAVVKVLLEKGADPETRNTMGQTPLLWAAKNGRDVVVKLLLENRVDPESKGTHDGRTALSWAAQNGHDAVVKLLLENRVDPESKDTTSRTPLSWAAGNGHDVVVKLLLENRVEPESKDNASLTPLSWAAGNGHGDVVKLLLDKEGIGFNSKDINCGRTALSWAAKNGHEAVVQLLLDKDGIDFNCKDTQGRTALSLAAENGHETAVQLLLDKEGIDFNSKDANFGRTALSWAAENGHGAVVQQLLDKDGTDFNCRDAGGWTALSLAVGSGHGAVAQMLLNKEGIYFGCKGTWGRTALSRAAQNGRDVIVKLLLENKADPESKDTTGLTPLLWAANNGHDSVVKLLLENRADPESKCTTGRTPLSWAAKNGHDVVVKLLLEKDANLESKDIHDLTPLSYAARNGHNIVVELLLEKSVDSGPKDLNHQTPLSRAAEMGHDVVVKLLLERDANLESTDAHLRTPLSWAAKNGHGVIVKLLLEKDANLECKDARLRTPLSWAAKNGHGVVVKLLLGKGADSTSKDTFGCTPLSLAKNNGQYAATKLLKPYQALPPGNPPHSRPQTHQLPPPSPQTLRKQHHYDTTQPTPVSSQIFPKTSPHPTRQSPTIHLSTISPKTILRQ</sequence>
<keyword evidence="1" id="KW-0677">Repeat</keyword>
<feature type="domain" description="NACHT" evidence="5">
    <location>
        <begin position="584"/>
        <end position="758"/>
    </location>
</feature>
<dbReference type="PANTHER" id="PTHR24198:SF165">
    <property type="entry name" value="ANKYRIN REPEAT-CONTAINING PROTEIN-RELATED"/>
    <property type="match status" value="1"/>
</dbReference>
<dbReference type="PROSITE" id="PS50837">
    <property type="entry name" value="NACHT"/>
    <property type="match status" value="1"/>
</dbReference>
<dbReference type="Pfam" id="PF00023">
    <property type="entry name" value="Ank"/>
    <property type="match status" value="1"/>
</dbReference>
<dbReference type="Pfam" id="PF13637">
    <property type="entry name" value="Ank_4"/>
    <property type="match status" value="1"/>
</dbReference>
<keyword evidence="2 3" id="KW-0040">ANK repeat</keyword>
<dbReference type="InterPro" id="IPR036770">
    <property type="entry name" value="Ankyrin_rpt-contain_sf"/>
</dbReference>
<feature type="repeat" description="ANK" evidence="3">
    <location>
        <begin position="1209"/>
        <end position="1241"/>
    </location>
</feature>
<protein>
    <recommendedName>
        <fullName evidence="5">NACHT domain-containing protein</fullName>
    </recommendedName>
</protein>
<keyword evidence="7" id="KW-1185">Reference proteome</keyword>
<dbReference type="InterPro" id="IPR003593">
    <property type="entry name" value="AAA+_ATPase"/>
</dbReference>
<dbReference type="PANTHER" id="PTHR24198">
    <property type="entry name" value="ANKYRIN REPEAT AND PROTEIN KINASE DOMAIN-CONTAINING PROTEIN"/>
    <property type="match status" value="1"/>
</dbReference>
<organism evidence="6 7">
    <name type="scientific">Trichoglossum hirsutum</name>
    <dbReference type="NCBI Taxonomy" id="265104"/>
    <lineage>
        <taxon>Eukaryota</taxon>
        <taxon>Fungi</taxon>
        <taxon>Dikarya</taxon>
        <taxon>Ascomycota</taxon>
        <taxon>Pezizomycotina</taxon>
        <taxon>Geoglossomycetes</taxon>
        <taxon>Geoglossales</taxon>
        <taxon>Geoglossaceae</taxon>
        <taxon>Trichoglossum</taxon>
    </lineage>
</organism>
<dbReference type="InterPro" id="IPR007111">
    <property type="entry name" value="NACHT_NTPase"/>
</dbReference>
<comment type="caution">
    <text evidence="6">The sequence shown here is derived from an EMBL/GenBank/DDBJ whole genome shotgun (WGS) entry which is preliminary data.</text>
</comment>
<evidence type="ECO:0000313" key="6">
    <source>
        <dbReference type="EMBL" id="KAH0559684.1"/>
    </source>
</evidence>
<evidence type="ECO:0000256" key="4">
    <source>
        <dbReference type="SAM" id="MobiDB-lite"/>
    </source>
</evidence>
<dbReference type="PRINTS" id="PR01415">
    <property type="entry name" value="ANKYRIN"/>
</dbReference>
<feature type="region of interest" description="Disordered" evidence="4">
    <location>
        <begin position="1735"/>
        <end position="1807"/>
    </location>
</feature>
<feature type="repeat" description="ANK" evidence="3">
    <location>
        <begin position="1176"/>
        <end position="1208"/>
    </location>
</feature>
<dbReference type="SUPFAM" id="SSF48403">
    <property type="entry name" value="Ankyrin repeat"/>
    <property type="match status" value="2"/>
</dbReference>
<feature type="repeat" description="ANK" evidence="3">
    <location>
        <begin position="1646"/>
        <end position="1678"/>
    </location>
</feature>
<dbReference type="SUPFAM" id="SSF53474">
    <property type="entry name" value="alpha/beta-Hydrolases"/>
    <property type="match status" value="1"/>
</dbReference>
<feature type="repeat" description="ANK" evidence="3">
    <location>
        <begin position="1378"/>
        <end position="1411"/>
    </location>
</feature>
<dbReference type="Gene3D" id="1.25.40.20">
    <property type="entry name" value="Ankyrin repeat-containing domain"/>
    <property type="match status" value="8"/>
</dbReference>